<keyword evidence="5 11" id="KW-0547">Nucleotide-binding</keyword>
<dbReference type="SUPFAM" id="SSF52374">
    <property type="entry name" value="Nucleotidylyl transferase"/>
    <property type="match status" value="1"/>
</dbReference>
<dbReference type="Pfam" id="PF00750">
    <property type="entry name" value="tRNA-synt_1d"/>
    <property type="match status" value="1"/>
</dbReference>
<evidence type="ECO:0000256" key="9">
    <source>
        <dbReference type="ARBA" id="ARBA00049339"/>
    </source>
</evidence>
<proteinExistence type="inferred from homology"/>
<organism evidence="14 15">
    <name type="scientific">Mycoplasma haemofelis (strain Langford 1)</name>
    <name type="common">Haemobartonella felis</name>
    <dbReference type="NCBI Taxonomy" id="941640"/>
    <lineage>
        <taxon>Bacteria</taxon>
        <taxon>Bacillati</taxon>
        <taxon>Mycoplasmatota</taxon>
        <taxon>Mollicutes</taxon>
        <taxon>Mycoplasmataceae</taxon>
        <taxon>Mycoplasma</taxon>
    </lineage>
</organism>
<dbReference type="SMART" id="SM01016">
    <property type="entry name" value="Arg_tRNA_synt_N"/>
    <property type="match status" value="1"/>
</dbReference>
<keyword evidence="3" id="KW-0963">Cytoplasm</keyword>
<evidence type="ECO:0000256" key="3">
    <source>
        <dbReference type="ARBA" id="ARBA00022490"/>
    </source>
</evidence>
<dbReference type="AlphaFoldDB" id="E8ZKF5"/>
<dbReference type="OrthoDB" id="9805987at2"/>
<dbReference type="PANTHER" id="PTHR11956">
    <property type="entry name" value="ARGINYL-TRNA SYNTHETASE"/>
    <property type="match status" value="1"/>
</dbReference>
<dbReference type="HOGENOM" id="CLU_006406_0_1_14"/>
<evidence type="ECO:0000259" key="12">
    <source>
        <dbReference type="SMART" id="SM00836"/>
    </source>
</evidence>
<dbReference type="InterPro" id="IPR009080">
    <property type="entry name" value="tRNAsynth_Ia_anticodon-bd"/>
</dbReference>
<name>E8ZKF5_MYCHL</name>
<dbReference type="GO" id="GO:0006420">
    <property type="term" value="P:arginyl-tRNA aminoacylation"/>
    <property type="evidence" value="ECO:0007669"/>
    <property type="project" value="UniProtKB-UniRule"/>
</dbReference>
<keyword evidence="4 11" id="KW-0436">Ligase</keyword>
<dbReference type="Gene3D" id="3.30.1360.70">
    <property type="entry name" value="Arginyl tRNA synthetase N-terminal domain"/>
    <property type="match status" value="1"/>
</dbReference>
<dbReference type="PANTHER" id="PTHR11956:SF5">
    <property type="entry name" value="ARGININE--TRNA LIGASE, CYTOPLASMIC"/>
    <property type="match status" value="1"/>
</dbReference>
<dbReference type="EC" id="6.1.1.19" evidence="2 10"/>
<feature type="domain" description="DALR anticodon binding" evidence="12">
    <location>
        <begin position="437"/>
        <end position="557"/>
    </location>
</feature>
<comment type="catalytic activity">
    <reaction evidence="9">
        <text>tRNA(Arg) + L-arginine + ATP = L-arginyl-tRNA(Arg) + AMP + diphosphate</text>
        <dbReference type="Rhea" id="RHEA:20301"/>
        <dbReference type="Rhea" id="RHEA-COMP:9658"/>
        <dbReference type="Rhea" id="RHEA-COMP:9673"/>
        <dbReference type="ChEBI" id="CHEBI:30616"/>
        <dbReference type="ChEBI" id="CHEBI:32682"/>
        <dbReference type="ChEBI" id="CHEBI:33019"/>
        <dbReference type="ChEBI" id="CHEBI:78442"/>
        <dbReference type="ChEBI" id="CHEBI:78513"/>
        <dbReference type="ChEBI" id="CHEBI:456215"/>
        <dbReference type="EC" id="6.1.1.19"/>
    </reaction>
</comment>
<evidence type="ECO:0000256" key="11">
    <source>
        <dbReference type="RuleBase" id="RU363038"/>
    </source>
</evidence>
<dbReference type="PRINTS" id="PR01038">
    <property type="entry name" value="TRNASYNTHARG"/>
</dbReference>
<dbReference type="InterPro" id="IPR005148">
    <property type="entry name" value="Arg-tRNA-synth_N"/>
</dbReference>
<keyword evidence="15" id="KW-1185">Reference proteome</keyword>
<dbReference type="NCBIfam" id="TIGR00456">
    <property type="entry name" value="argS"/>
    <property type="match status" value="1"/>
</dbReference>
<comment type="similarity">
    <text evidence="1 11">Belongs to the class-I aminoacyl-tRNA synthetase family.</text>
</comment>
<dbReference type="KEGG" id="mha:HF1_01130"/>
<accession>E8ZKF5</accession>
<dbReference type="InterPro" id="IPR008909">
    <property type="entry name" value="DALR_anticod-bd"/>
</dbReference>
<dbReference type="Proteomes" id="UP000008637">
    <property type="component" value="Chromosome"/>
</dbReference>
<sequence length="557" mass="65641">MQKIKDYLSSEFNLAAQALGYRLTGIKASFDFTKDYKFGDIFTNFACRISSKYKKNPKDVGEELLKQVGELKYVSSAKVEKNGFINIFFSPEIFSEYYSEILEKREDIWRKHPINSWYFVEIVSANPTGLLHIGHARNGIFSDTLANLLEYGGYFVHREYLVNNLGNQIKELLESIWIKYKAKLTSIPRESNTKVVKYNGKEIDECVDYLISTHGQRWIFDRNIFESKSYPELEKLVVSYFLNEIEKDLARYNIEVNAWKFESSFVNDESINDLFKSMKEYLRVKDGAIWFKAGEILDGCKDEVLIKNDGKHTYYCQDLIYHLYKLSLLGNEGKIINILGSDHYGHIDKLKAFLKLKEVDDDRVHFICMQLVKLMEHSTLVKISKRDSKVIYLRDLMNYMTYEEARWFLVSQHPDSPLEIDIQRLKQKNYNNPAFYVMYAYSRIFQILRKHGEPDFYSKKEVLFKTITDGIEKTIMNTLMQWDEVIHEAIETLQPYRITQYLFKLAKEFHSFYEETKLLQEGHEEEWLRDRLALLNAAKYTIHSGLSILKIKPKSVI</sequence>
<dbReference type="SUPFAM" id="SSF47323">
    <property type="entry name" value="Anticodon-binding domain of a subclass of class I aminoacyl-tRNA synthetases"/>
    <property type="match status" value="1"/>
</dbReference>
<evidence type="ECO:0000256" key="2">
    <source>
        <dbReference type="ARBA" id="ARBA00012837"/>
    </source>
</evidence>
<dbReference type="SMART" id="SM00836">
    <property type="entry name" value="DALR_1"/>
    <property type="match status" value="1"/>
</dbReference>
<dbReference type="Pfam" id="PF05746">
    <property type="entry name" value="DALR_1"/>
    <property type="match status" value="1"/>
</dbReference>
<dbReference type="InterPro" id="IPR035684">
    <property type="entry name" value="ArgRS_core"/>
</dbReference>
<dbReference type="InterPro" id="IPR001278">
    <property type="entry name" value="Arg-tRNA-ligase"/>
</dbReference>
<evidence type="ECO:0000256" key="5">
    <source>
        <dbReference type="ARBA" id="ARBA00022741"/>
    </source>
</evidence>
<dbReference type="Gene3D" id="1.10.730.10">
    <property type="entry name" value="Isoleucyl-tRNA Synthetase, Domain 1"/>
    <property type="match status" value="1"/>
</dbReference>
<dbReference type="PROSITE" id="PS00178">
    <property type="entry name" value="AA_TRNA_LIGASE_I"/>
    <property type="match status" value="1"/>
</dbReference>
<dbReference type="GO" id="GO:0005737">
    <property type="term" value="C:cytoplasm"/>
    <property type="evidence" value="ECO:0007669"/>
    <property type="project" value="UniProtKB-UniRule"/>
</dbReference>
<keyword evidence="8 11" id="KW-0030">Aminoacyl-tRNA synthetase</keyword>
<dbReference type="GO" id="GO:0004814">
    <property type="term" value="F:arginine-tRNA ligase activity"/>
    <property type="evidence" value="ECO:0007669"/>
    <property type="project" value="UniProtKB-UniRule"/>
</dbReference>
<dbReference type="InterPro" id="IPR014729">
    <property type="entry name" value="Rossmann-like_a/b/a_fold"/>
</dbReference>
<keyword evidence="7 11" id="KW-0648">Protein biosynthesis</keyword>
<evidence type="ECO:0000313" key="14">
    <source>
        <dbReference type="EMBL" id="CBY92121.1"/>
    </source>
</evidence>
<evidence type="ECO:0000256" key="6">
    <source>
        <dbReference type="ARBA" id="ARBA00022840"/>
    </source>
</evidence>
<reference evidence="14 15" key="1">
    <citation type="journal article" date="2011" name="J. Bacteriol.">
        <title>Complete genome sequence of Mycoplasma haemofelis, a hemotropic mycoplasma.</title>
        <authorList>
            <person name="Barker E.N."/>
            <person name="Helps C.R."/>
            <person name="Peters I.R."/>
            <person name="Darby A.C."/>
            <person name="Radford A.D."/>
            <person name="Tasker S."/>
        </authorList>
    </citation>
    <scope>NUCLEOTIDE SEQUENCE [LARGE SCALE GENOMIC DNA]</scope>
    <source>
        <strain evidence="14 15">Langford 1</strain>
    </source>
</reference>
<evidence type="ECO:0000313" key="15">
    <source>
        <dbReference type="Proteomes" id="UP000008637"/>
    </source>
</evidence>
<evidence type="ECO:0000259" key="13">
    <source>
        <dbReference type="SMART" id="SM01016"/>
    </source>
</evidence>
<dbReference type="Gene3D" id="3.40.50.620">
    <property type="entry name" value="HUPs"/>
    <property type="match status" value="1"/>
</dbReference>
<keyword evidence="6 11" id="KW-0067">ATP-binding</keyword>
<dbReference type="Pfam" id="PF03485">
    <property type="entry name" value="Arg_tRNA_synt_N"/>
    <property type="match status" value="1"/>
</dbReference>
<feature type="domain" description="Arginyl tRNA synthetase N-terminal" evidence="13">
    <location>
        <begin position="2"/>
        <end position="89"/>
    </location>
</feature>
<evidence type="ECO:0000256" key="10">
    <source>
        <dbReference type="NCBIfam" id="TIGR00456"/>
    </source>
</evidence>
<dbReference type="GO" id="GO:0005524">
    <property type="term" value="F:ATP binding"/>
    <property type="evidence" value="ECO:0007669"/>
    <property type="project" value="UniProtKB-KW"/>
</dbReference>
<evidence type="ECO:0000256" key="1">
    <source>
        <dbReference type="ARBA" id="ARBA00005594"/>
    </source>
</evidence>
<dbReference type="EMBL" id="FR773153">
    <property type="protein sequence ID" value="CBY92121.1"/>
    <property type="molecule type" value="Genomic_DNA"/>
</dbReference>
<dbReference type="InterPro" id="IPR036695">
    <property type="entry name" value="Arg-tRNA-synth_N_sf"/>
</dbReference>
<evidence type="ECO:0000256" key="4">
    <source>
        <dbReference type="ARBA" id="ARBA00022598"/>
    </source>
</evidence>
<gene>
    <name evidence="14" type="primary">argS</name>
    <name evidence="14" type="ordered locus">HF1_01130</name>
</gene>
<dbReference type="SUPFAM" id="SSF55190">
    <property type="entry name" value="Arginyl-tRNA synthetase (ArgRS), N-terminal 'additional' domain"/>
    <property type="match status" value="1"/>
</dbReference>
<evidence type="ECO:0000256" key="8">
    <source>
        <dbReference type="ARBA" id="ARBA00023146"/>
    </source>
</evidence>
<protein>
    <recommendedName>
        <fullName evidence="2 10">Arginine--tRNA ligase</fullName>
        <ecNumber evidence="2 10">6.1.1.19</ecNumber>
    </recommendedName>
</protein>
<dbReference type="InterPro" id="IPR001412">
    <property type="entry name" value="aa-tRNA-synth_I_CS"/>
</dbReference>
<evidence type="ECO:0000256" key="7">
    <source>
        <dbReference type="ARBA" id="ARBA00022917"/>
    </source>
</evidence>